<name>A0A0F9F3C4_9ZZZZ</name>
<feature type="non-terminal residue" evidence="10">
    <location>
        <position position="417"/>
    </location>
</feature>
<dbReference type="GO" id="GO:0046872">
    <property type="term" value="F:metal ion binding"/>
    <property type="evidence" value="ECO:0007669"/>
    <property type="project" value="UniProtKB-KW"/>
</dbReference>
<dbReference type="PANTHER" id="PTHR43409:SF7">
    <property type="entry name" value="BLL1977 PROTEIN"/>
    <property type="match status" value="1"/>
</dbReference>
<dbReference type="CDD" id="cd01335">
    <property type="entry name" value="Radical_SAM"/>
    <property type="match status" value="1"/>
</dbReference>
<dbReference type="CDD" id="cd02068">
    <property type="entry name" value="radical_SAM_B12_BD"/>
    <property type="match status" value="1"/>
</dbReference>
<dbReference type="SFLD" id="SFLDG01123">
    <property type="entry name" value="methyltransferase_(Class_B)"/>
    <property type="match status" value="1"/>
</dbReference>
<dbReference type="EMBL" id="LAZR01025107">
    <property type="protein sequence ID" value="KKL72971.1"/>
    <property type="molecule type" value="Genomic_DNA"/>
</dbReference>
<dbReference type="SUPFAM" id="SSF52242">
    <property type="entry name" value="Cobalamin (vitamin B12)-binding domain"/>
    <property type="match status" value="1"/>
</dbReference>
<dbReference type="Pfam" id="PF04055">
    <property type="entry name" value="Radical_SAM"/>
    <property type="match status" value="1"/>
</dbReference>
<gene>
    <name evidence="10" type="ORF">LCGC14_2079590</name>
</gene>
<evidence type="ECO:0000259" key="8">
    <source>
        <dbReference type="PROSITE" id="PS51332"/>
    </source>
</evidence>
<keyword evidence="5" id="KW-0479">Metal-binding</keyword>
<evidence type="ECO:0000256" key="7">
    <source>
        <dbReference type="ARBA" id="ARBA00023014"/>
    </source>
</evidence>
<reference evidence="10" key="1">
    <citation type="journal article" date="2015" name="Nature">
        <title>Complex archaea that bridge the gap between prokaryotes and eukaryotes.</title>
        <authorList>
            <person name="Spang A."/>
            <person name="Saw J.H."/>
            <person name="Jorgensen S.L."/>
            <person name="Zaremba-Niedzwiedzka K."/>
            <person name="Martijn J."/>
            <person name="Lind A.E."/>
            <person name="van Eijk R."/>
            <person name="Schleper C."/>
            <person name="Guy L."/>
            <person name="Ettema T.J."/>
        </authorList>
    </citation>
    <scope>NUCLEOTIDE SEQUENCE</scope>
</reference>
<dbReference type="SUPFAM" id="SSF102114">
    <property type="entry name" value="Radical SAM enzymes"/>
    <property type="match status" value="1"/>
</dbReference>
<evidence type="ECO:0000256" key="4">
    <source>
        <dbReference type="ARBA" id="ARBA00022691"/>
    </source>
</evidence>
<dbReference type="SMART" id="SM00729">
    <property type="entry name" value="Elp3"/>
    <property type="match status" value="1"/>
</dbReference>
<dbReference type="InterPro" id="IPR034466">
    <property type="entry name" value="Methyltransferase_Class_B"/>
</dbReference>
<dbReference type="PROSITE" id="PS51918">
    <property type="entry name" value="RADICAL_SAM"/>
    <property type="match status" value="1"/>
</dbReference>
<dbReference type="InterPro" id="IPR007197">
    <property type="entry name" value="rSAM"/>
</dbReference>
<dbReference type="InterPro" id="IPR023404">
    <property type="entry name" value="rSAM_horseshoe"/>
</dbReference>
<dbReference type="GO" id="GO:0031419">
    <property type="term" value="F:cobalamin binding"/>
    <property type="evidence" value="ECO:0007669"/>
    <property type="project" value="InterPro"/>
</dbReference>
<keyword evidence="2" id="KW-0489">Methyltransferase</keyword>
<evidence type="ECO:0000256" key="3">
    <source>
        <dbReference type="ARBA" id="ARBA00022679"/>
    </source>
</evidence>
<keyword evidence="3" id="KW-0808">Transferase</keyword>
<proteinExistence type="predicted"/>
<dbReference type="GO" id="GO:0003824">
    <property type="term" value="F:catalytic activity"/>
    <property type="evidence" value="ECO:0007669"/>
    <property type="project" value="InterPro"/>
</dbReference>
<dbReference type="InterPro" id="IPR006638">
    <property type="entry name" value="Elp3/MiaA/NifB-like_rSAM"/>
</dbReference>
<comment type="caution">
    <text evidence="10">The sequence shown here is derived from an EMBL/GenBank/DDBJ whole genome shotgun (WGS) entry which is preliminary data.</text>
</comment>
<dbReference type="SFLD" id="SFLDS00029">
    <property type="entry name" value="Radical_SAM"/>
    <property type="match status" value="1"/>
</dbReference>
<dbReference type="Pfam" id="PF02310">
    <property type="entry name" value="B12-binding"/>
    <property type="match status" value="1"/>
</dbReference>
<sequence>MLMSTVLLINPSFENPKRNHSLFPFGIAYIAAYLQKYGHDVEIWDIFIESEIYADVKEKIDSGFLNKYDHIGITGIVTQYLYIKKLVRDIKQQSNVVVTVGGPLATYSYKFVLKNTEADICCIGQGEYTYREIVENASSINRINGISFVTNDNTITITQQREPFDNISISSIPRPAYELFDMEHYVNHTGMMDVVRSDFKDERVMPFITARGCPYNCNFCSKSIKKVAIRPIDEIFAEIKHVIERYNVETIRFIDELFVLSKKRTRTLCKKLNELDVKWDAQARVNLVDKELLLLMKESGCVCIGFGIESGSKTILDRMNKQITPEHIFNALTWCREIRLPVKIQLIYGYPGENEESLAETIELFKKLRYPARRFSIITPLPGACLYETAKQDGFIGDSIDDQISEEDFIKFICNYG</sequence>
<dbReference type="PANTHER" id="PTHR43409">
    <property type="entry name" value="ANAEROBIC MAGNESIUM-PROTOPORPHYRIN IX MONOMETHYL ESTER CYCLASE-RELATED"/>
    <property type="match status" value="1"/>
</dbReference>
<dbReference type="Gene3D" id="3.80.30.20">
    <property type="entry name" value="tm_1862 like domain"/>
    <property type="match status" value="1"/>
</dbReference>
<dbReference type="Gene3D" id="3.40.50.280">
    <property type="entry name" value="Cobalamin-binding domain"/>
    <property type="match status" value="1"/>
</dbReference>
<keyword evidence="6" id="KW-0408">Iron</keyword>
<organism evidence="10">
    <name type="scientific">marine sediment metagenome</name>
    <dbReference type="NCBI Taxonomy" id="412755"/>
    <lineage>
        <taxon>unclassified sequences</taxon>
        <taxon>metagenomes</taxon>
        <taxon>ecological metagenomes</taxon>
    </lineage>
</organism>
<keyword evidence="7" id="KW-0411">Iron-sulfur</keyword>
<dbReference type="InterPro" id="IPR058240">
    <property type="entry name" value="rSAM_sf"/>
</dbReference>
<evidence type="ECO:0000259" key="9">
    <source>
        <dbReference type="PROSITE" id="PS51918"/>
    </source>
</evidence>
<evidence type="ECO:0000313" key="10">
    <source>
        <dbReference type="EMBL" id="KKL72971.1"/>
    </source>
</evidence>
<dbReference type="PROSITE" id="PS51332">
    <property type="entry name" value="B12_BINDING"/>
    <property type="match status" value="1"/>
</dbReference>
<keyword evidence="4" id="KW-0949">S-adenosyl-L-methionine</keyword>
<evidence type="ECO:0000256" key="1">
    <source>
        <dbReference type="ARBA" id="ARBA00001966"/>
    </source>
</evidence>
<evidence type="ECO:0000256" key="6">
    <source>
        <dbReference type="ARBA" id="ARBA00023004"/>
    </source>
</evidence>
<protein>
    <submittedName>
        <fullName evidence="10">Uncharacterized protein</fullName>
    </submittedName>
</protein>
<comment type="cofactor">
    <cofactor evidence="1">
        <name>[4Fe-4S] cluster</name>
        <dbReference type="ChEBI" id="CHEBI:49883"/>
    </cofactor>
</comment>
<dbReference type="InterPro" id="IPR036724">
    <property type="entry name" value="Cobalamin-bd_sf"/>
</dbReference>
<feature type="domain" description="B12-binding" evidence="8">
    <location>
        <begin position="3"/>
        <end position="144"/>
    </location>
</feature>
<dbReference type="InterPro" id="IPR051198">
    <property type="entry name" value="BchE-like"/>
</dbReference>
<dbReference type="GO" id="GO:0051539">
    <property type="term" value="F:4 iron, 4 sulfur cluster binding"/>
    <property type="evidence" value="ECO:0007669"/>
    <property type="project" value="UniProtKB-KW"/>
</dbReference>
<dbReference type="SFLD" id="SFLDG01082">
    <property type="entry name" value="B12-binding_domain_containing"/>
    <property type="match status" value="1"/>
</dbReference>
<evidence type="ECO:0000256" key="2">
    <source>
        <dbReference type="ARBA" id="ARBA00022603"/>
    </source>
</evidence>
<evidence type="ECO:0000256" key="5">
    <source>
        <dbReference type="ARBA" id="ARBA00022723"/>
    </source>
</evidence>
<dbReference type="AlphaFoldDB" id="A0A0F9F3C4"/>
<accession>A0A0F9F3C4</accession>
<feature type="domain" description="Radical SAM core" evidence="9">
    <location>
        <begin position="199"/>
        <end position="417"/>
    </location>
</feature>
<dbReference type="InterPro" id="IPR006158">
    <property type="entry name" value="Cobalamin-bd"/>
</dbReference>